<feature type="domain" description="BTB" evidence="1">
    <location>
        <begin position="42"/>
        <end position="128"/>
    </location>
</feature>
<dbReference type="GeneID" id="98148264"/>
<sequence>MDQDDFTISFSWDLQVRVNEYEFVRNDKEQLMRQPSPRRSSIFRVEKGKLTASSKYFYNLLSSHWKEANTDQITLEEDNITAMRVMFQCLHEIPGETSLSAGRIPLDSVSMEEVWHLVRVCDKYLAEKKAGAVHQWFVSWYHAQDKDLLFYRAVLLPCWAIDNPVAFQRSTMNLVYESPCHILEHNPTEHTELHLPPRIIQQLNAARGRLRNILHNGLFNSLTQLLSAHGCSCREKTVFNYLRELHRIEVWPLENTMKHASINDMLDRLDDFNSENVRPASADYCSTCSRGWEGIVARAAHDVRTYFGGLCLDCMSVSKRLREGHNLDHDYWTAGRNREYDLHCRIDHGEPTWWFSFMGRRERRGLIAY</sequence>
<dbReference type="InterPro" id="IPR000210">
    <property type="entry name" value="BTB/POZ_dom"/>
</dbReference>
<comment type="caution">
    <text evidence="2">The sequence shown here is derived from an EMBL/GenBank/DDBJ whole genome shotgun (WGS) entry which is preliminary data.</text>
</comment>
<dbReference type="RefSeq" id="XP_070885110.1">
    <property type="nucleotide sequence ID" value="XM_071033192.1"/>
</dbReference>
<name>A0ABR4LNL7_9EURO</name>
<organism evidence="2 3">
    <name type="scientific">Aspergillus lucknowensis</name>
    <dbReference type="NCBI Taxonomy" id="176173"/>
    <lineage>
        <taxon>Eukaryota</taxon>
        <taxon>Fungi</taxon>
        <taxon>Dikarya</taxon>
        <taxon>Ascomycota</taxon>
        <taxon>Pezizomycotina</taxon>
        <taxon>Eurotiomycetes</taxon>
        <taxon>Eurotiomycetidae</taxon>
        <taxon>Eurotiales</taxon>
        <taxon>Aspergillaceae</taxon>
        <taxon>Aspergillus</taxon>
        <taxon>Aspergillus subgen. Nidulantes</taxon>
    </lineage>
</organism>
<dbReference type="InterPro" id="IPR011333">
    <property type="entry name" value="SKP1/BTB/POZ_sf"/>
</dbReference>
<evidence type="ECO:0000313" key="2">
    <source>
        <dbReference type="EMBL" id="KAL2866131.1"/>
    </source>
</evidence>
<keyword evidence="3" id="KW-1185">Reference proteome</keyword>
<gene>
    <name evidence="2" type="ORF">BJX67DRAFT_382231</name>
</gene>
<dbReference type="SUPFAM" id="SSF54695">
    <property type="entry name" value="POZ domain"/>
    <property type="match status" value="1"/>
</dbReference>
<dbReference type="Proteomes" id="UP001610432">
    <property type="component" value="Unassembled WGS sequence"/>
</dbReference>
<evidence type="ECO:0000313" key="3">
    <source>
        <dbReference type="Proteomes" id="UP001610432"/>
    </source>
</evidence>
<dbReference type="Gene3D" id="3.30.710.10">
    <property type="entry name" value="Potassium Channel Kv1.1, Chain A"/>
    <property type="match status" value="1"/>
</dbReference>
<evidence type="ECO:0000259" key="1">
    <source>
        <dbReference type="Pfam" id="PF00651"/>
    </source>
</evidence>
<accession>A0ABR4LNL7</accession>
<dbReference type="EMBL" id="JBFXLQ010000027">
    <property type="protein sequence ID" value="KAL2866131.1"/>
    <property type="molecule type" value="Genomic_DNA"/>
</dbReference>
<proteinExistence type="predicted"/>
<dbReference type="Pfam" id="PF00651">
    <property type="entry name" value="BTB"/>
    <property type="match status" value="1"/>
</dbReference>
<dbReference type="CDD" id="cd18186">
    <property type="entry name" value="BTB_POZ_ZBTB_KLHL-like"/>
    <property type="match status" value="1"/>
</dbReference>
<protein>
    <recommendedName>
        <fullName evidence="1">BTB domain-containing protein</fullName>
    </recommendedName>
</protein>
<reference evidence="2 3" key="1">
    <citation type="submission" date="2024-07" db="EMBL/GenBank/DDBJ databases">
        <title>Section-level genome sequencing and comparative genomics of Aspergillus sections Usti and Cavernicolus.</title>
        <authorList>
            <consortium name="Lawrence Berkeley National Laboratory"/>
            <person name="Nybo J.L."/>
            <person name="Vesth T.C."/>
            <person name="Theobald S."/>
            <person name="Frisvad J.C."/>
            <person name="Larsen T.O."/>
            <person name="Kjaerboelling I."/>
            <person name="Rothschild-Mancinelli K."/>
            <person name="Lyhne E.K."/>
            <person name="Kogle M.E."/>
            <person name="Barry K."/>
            <person name="Clum A."/>
            <person name="Na H."/>
            <person name="Ledsgaard L."/>
            <person name="Lin J."/>
            <person name="Lipzen A."/>
            <person name="Kuo A."/>
            <person name="Riley R."/>
            <person name="Mondo S."/>
            <person name="Labutti K."/>
            <person name="Haridas S."/>
            <person name="Pangalinan J."/>
            <person name="Salamov A.A."/>
            <person name="Simmons B.A."/>
            <person name="Magnuson J.K."/>
            <person name="Chen J."/>
            <person name="Drula E."/>
            <person name="Henrissat B."/>
            <person name="Wiebenga A."/>
            <person name="Lubbers R.J."/>
            <person name="Gomes A.C."/>
            <person name="Macurrencykelacurrency M.R."/>
            <person name="Stajich J."/>
            <person name="Grigoriev I.V."/>
            <person name="Mortensen U.H."/>
            <person name="De Vries R.P."/>
            <person name="Baker S.E."/>
            <person name="Andersen M.R."/>
        </authorList>
    </citation>
    <scope>NUCLEOTIDE SEQUENCE [LARGE SCALE GENOMIC DNA]</scope>
    <source>
        <strain evidence="2 3">CBS 449.75</strain>
    </source>
</reference>